<protein>
    <recommendedName>
        <fullName evidence="10">CCHC-type domain-containing protein</fullName>
    </recommendedName>
</protein>
<dbReference type="GO" id="GO:0071038">
    <property type="term" value="P:TRAMP-dependent tRNA surveillance pathway"/>
    <property type="evidence" value="ECO:0007669"/>
    <property type="project" value="TreeGrafter"/>
</dbReference>
<sequence>MAPEILDLTASSSPCIAVIDLDADEGTITPTGSTKRKGSGKEVPKKRSKKNKQNKTTGDDGEVLETSREQSADREDTSPLFFVDVEPAVIPGDVAVEGKSIQPLVLETEETSRSEPTGKILLPAHVSLYGEGVVPIEIIPSLDPASDDEDYIEYLDYDDRKAPGMLRYFEDQAEEAKQTKVVCKHCGAEGEHKTKECPVQICLTCGARDEHSTRSCPISKTCYSCGMKGHLNRTCPNRQSLRHNGDVGNYDDCDRCGSSRHNTNECPTFWRIYDYVADQDRDAILTLRRTKRKLGIGNGGEGYIATDEWCYNCGECGHWGDDCHMLPHPYDCPKEPSAFSSHNTMSGPFFDTSQDASSSRREPRDWESNNNKLPDGWGFDAPMNVGKEGKKKSRTRMEDRAKVQQEEDDDPDDWFGNAQNVKNRGMLPGPSRSRDRVNTTAPNSKRPNFNFKKERGRDDRSTVAEPPHGGSLLSRLQDPPGRAPDRGDYGGSRERPLQVRGAAKNPSNSRSHEPPSRRAVSGSDRDMTSRRDERGPRYKGGYAN</sequence>
<dbReference type="InterPro" id="IPR036875">
    <property type="entry name" value="Znf_CCHC_sf"/>
</dbReference>
<evidence type="ECO:0000313" key="11">
    <source>
        <dbReference type="EMBL" id="KDQ64478.1"/>
    </source>
</evidence>
<evidence type="ECO:0000256" key="3">
    <source>
        <dbReference type="ARBA" id="ARBA00022723"/>
    </source>
</evidence>
<evidence type="ECO:0000256" key="4">
    <source>
        <dbReference type="ARBA" id="ARBA00022737"/>
    </source>
</evidence>
<keyword evidence="6" id="KW-0862">Zinc</keyword>
<dbReference type="SMART" id="SM00343">
    <property type="entry name" value="ZnF_C2HC"/>
    <property type="match status" value="5"/>
</dbReference>
<keyword evidence="4" id="KW-0677">Repeat</keyword>
<keyword evidence="12" id="KW-1185">Reference proteome</keyword>
<dbReference type="STRING" id="933084.A0A067QBP8"/>
<feature type="compositionally biased region" description="Basic and acidic residues" evidence="9">
    <location>
        <begin position="451"/>
        <end position="462"/>
    </location>
</feature>
<keyword evidence="5 8" id="KW-0863">Zinc-finger</keyword>
<dbReference type="GO" id="GO:0003723">
    <property type="term" value="F:RNA binding"/>
    <property type="evidence" value="ECO:0007669"/>
    <property type="project" value="TreeGrafter"/>
</dbReference>
<keyword evidence="7" id="KW-0539">Nucleus</keyword>
<dbReference type="InterPro" id="IPR051644">
    <property type="entry name" value="TRAMP_AT-DNA-binding"/>
</dbReference>
<dbReference type="GO" id="GO:0031499">
    <property type="term" value="C:TRAMP complex"/>
    <property type="evidence" value="ECO:0007669"/>
    <property type="project" value="TreeGrafter"/>
</dbReference>
<dbReference type="PROSITE" id="PS50158">
    <property type="entry name" value="ZF_CCHC"/>
    <property type="match status" value="2"/>
</dbReference>
<evidence type="ECO:0000256" key="7">
    <source>
        <dbReference type="ARBA" id="ARBA00023242"/>
    </source>
</evidence>
<feature type="compositionally biased region" description="Basic and acidic residues" evidence="9">
    <location>
        <begin position="395"/>
        <end position="405"/>
    </location>
</feature>
<evidence type="ECO:0000256" key="2">
    <source>
        <dbReference type="ARBA" id="ARBA00022664"/>
    </source>
</evidence>
<dbReference type="HOGENOM" id="CLU_028683_0_0_1"/>
<dbReference type="Proteomes" id="UP000027265">
    <property type="component" value="Unassembled WGS sequence"/>
</dbReference>
<evidence type="ECO:0000256" key="1">
    <source>
        <dbReference type="ARBA" id="ARBA00004123"/>
    </source>
</evidence>
<dbReference type="EMBL" id="KL197709">
    <property type="protein sequence ID" value="KDQ64478.1"/>
    <property type="molecule type" value="Genomic_DNA"/>
</dbReference>
<feature type="compositionally biased region" description="Basic and acidic residues" evidence="9">
    <location>
        <begin position="358"/>
        <end position="367"/>
    </location>
</feature>
<reference evidence="12" key="1">
    <citation type="journal article" date="2014" name="Proc. Natl. Acad. Sci. U.S.A.">
        <title>Extensive sampling of basidiomycete genomes demonstrates inadequacy of the white-rot/brown-rot paradigm for wood decay fungi.</title>
        <authorList>
            <person name="Riley R."/>
            <person name="Salamov A.A."/>
            <person name="Brown D.W."/>
            <person name="Nagy L.G."/>
            <person name="Floudas D."/>
            <person name="Held B.W."/>
            <person name="Levasseur A."/>
            <person name="Lombard V."/>
            <person name="Morin E."/>
            <person name="Otillar R."/>
            <person name="Lindquist E.A."/>
            <person name="Sun H."/>
            <person name="LaButti K.M."/>
            <person name="Schmutz J."/>
            <person name="Jabbour D."/>
            <person name="Luo H."/>
            <person name="Baker S.E."/>
            <person name="Pisabarro A.G."/>
            <person name="Walton J.D."/>
            <person name="Blanchette R.A."/>
            <person name="Henrissat B."/>
            <person name="Martin F."/>
            <person name="Cullen D."/>
            <person name="Hibbett D.S."/>
            <person name="Grigoriev I.V."/>
        </authorList>
    </citation>
    <scope>NUCLEOTIDE SEQUENCE [LARGE SCALE GENOMIC DNA]</scope>
    <source>
        <strain evidence="12">MUCL 33604</strain>
    </source>
</reference>
<dbReference type="InterPro" id="IPR001878">
    <property type="entry name" value="Znf_CCHC"/>
</dbReference>
<feature type="domain" description="CCHC-type" evidence="10">
    <location>
        <begin position="222"/>
        <end position="237"/>
    </location>
</feature>
<gene>
    <name evidence="11" type="ORF">JAAARDRAFT_64329</name>
</gene>
<dbReference type="GO" id="GO:0071031">
    <property type="term" value="P:nuclear mRNA surveillance of mRNA 3'-end processing"/>
    <property type="evidence" value="ECO:0007669"/>
    <property type="project" value="TreeGrafter"/>
</dbReference>
<feature type="compositionally biased region" description="Basic and acidic residues" evidence="9">
    <location>
        <begin position="523"/>
        <end position="536"/>
    </location>
</feature>
<dbReference type="GO" id="GO:0071037">
    <property type="term" value="P:nuclear polyadenylation-dependent snRNA catabolic process"/>
    <property type="evidence" value="ECO:0007669"/>
    <property type="project" value="TreeGrafter"/>
</dbReference>
<name>A0A067QBP8_9AGAM</name>
<dbReference type="AlphaFoldDB" id="A0A067QBP8"/>
<dbReference type="Gene3D" id="4.10.60.10">
    <property type="entry name" value="Zinc finger, CCHC-type"/>
    <property type="match status" value="2"/>
</dbReference>
<dbReference type="GO" id="GO:0008270">
    <property type="term" value="F:zinc ion binding"/>
    <property type="evidence" value="ECO:0007669"/>
    <property type="project" value="UniProtKB-KW"/>
</dbReference>
<dbReference type="GO" id="GO:0071035">
    <property type="term" value="P:nuclear polyadenylation-dependent rRNA catabolic process"/>
    <property type="evidence" value="ECO:0007669"/>
    <property type="project" value="TreeGrafter"/>
</dbReference>
<comment type="subcellular location">
    <subcellularLocation>
        <location evidence="1">Nucleus</location>
    </subcellularLocation>
</comment>
<dbReference type="PANTHER" id="PTHR46543">
    <property type="entry name" value="ZINC FINGER CCHC DOMAIN-CONTAINING PROTEIN 7"/>
    <property type="match status" value="1"/>
</dbReference>
<feature type="compositionally biased region" description="Polar residues" evidence="9">
    <location>
        <begin position="343"/>
        <end position="357"/>
    </location>
</feature>
<dbReference type="SUPFAM" id="SSF57756">
    <property type="entry name" value="Retrovirus zinc finger-like domains"/>
    <property type="match status" value="1"/>
</dbReference>
<dbReference type="GO" id="GO:0006397">
    <property type="term" value="P:mRNA processing"/>
    <property type="evidence" value="ECO:0007669"/>
    <property type="project" value="UniProtKB-KW"/>
</dbReference>
<dbReference type="PANTHER" id="PTHR46543:SF1">
    <property type="entry name" value="ZINC FINGER CCHC DOMAIN-CONTAINING PROTEIN 7"/>
    <property type="match status" value="1"/>
</dbReference>
<feature type="region of interest" description="Disordered" evidence="9">
    <location>
        <begin position="21"/>
        <end position="79"/>
    </location>
</feature>
<dbReference type="OrthoDB" id="7608935at2759"/>
<feature type="domain" description="CCHC-type" evidence="10">
    <location>
        <begin position="310"/>
        <end position="323"/>
    </location>
</feature>
<feature type="compositionally biased region" description="Basic and acidic residues" evidence="9">
    <location>
        <begin position="65"/>
        <end position="77"/>
    </location>
</feature>
<proteinExistence type="predicted"/>
<feature type="region of interest" description="Disordered" evidence="9">
    <location>
        <begin position="343"/>
        <end position="544"/>
    </location>
</feature>
<dbReference type="GO" id="GO:0071036">
    <property type="term" value="P:nuclear polyadenylation-dependent snoRNA catabolic process"/>
    <property type="evidence" value="ECO:0007669"/>
    <property type="project" value="TreeGrafter"/>
</dbReference>
<evidence type="ECO:0000256" key="6">
    <source>
        <dbReference type="ARBA" id="ARBA00022833"/>
    </source>
</evidence>
<feature type="compositionally biased region" description="Basic and acidic residues" evidence="9">
    <location>
        <begin position="483"/>
        <end position="497"/>
    </location>
</feature>
<evidence type="ECO:0000256" key="8">
    <source>
        <dbReference type="PROSITE-ProRule" id="PRU00047"/>
    </source>
</evidence>
<accession>A0A067QBP8</accession>
<dbReference type="InParanoid" id="A0A067QBP8"/>
<organism evidence="11 12">
    <name type="scientific">Jaapia argillacea MUCL 33604</name>
    <dbReference type="NCBI Taxonomy" id="933084"/>
    <lineage>
        <taxon>Eukaryota</taxon>
        <taxon>Fungi</taxon>
        <taxon>Dikarya</taxon>
        <taxon>Basidiomycota</taxon>
        <taxon>Agaricomycotina</taxon>
        <taxon>Agaricomycetes</taxon>
        <taxon>Agaricomycetidae</taxon>
        <taxon>Jaapiales</taxon>
        <taxon>Jaapiaceae</taxon>
        <taxon>Jaapia</taxon>
    </lineage>
</organism>
<evidence type="ECO:0000256" key="5">
    <source>
        <dbReference type="ARBA" id="ARBA00022771"/>
    </source>
</evidence>
<keyword evidence="3" id="KW-0479">Metal-binding</keyword>
<evidence type="ECO:0000259" key="10">
    <source>
        <dbReference type="PROSITE" id="PS50158"/>
    </source>
</evidence>
<evidence type="ECO:0000256" key="9">
    <source>
        <dbReference type="SAM" id="MobiDB-lite"/>
    </source>
</evidence>
<keyword evidence="2" id="KW-0507">mRNA processing</keyword>
<evidence type="ECO:0000313" key="12">
    <source>
        <dbReference type="Proteomes" id="UP000027265"/>
    </source>
</evidence>
<dbReference type="GO" id="GO:0071039">
    <property type="term" value="P:nuclear polyadenylation-dependent CUT catabolic process"/>
    <property type="evidence" value="ECO:0007669"/>
    <property type="project" value="TreeGrafter"/>
</dbReference>
<feature type="compositionally biased region" description="Polar residues" evidence="9">
    <location>
        <begin position="438"/>
        <end position="447"/>
    </location>
</feature>